<dbReference type="KEGG" id="npz:ACX27_16600"/>
<dbReference type="OrthoDB" id="526744at2"/>
<dbReference type="Proteomes" id="UP000062645">
    <property type="component" value="Chromosome"/>
</dbReference>
<evidence type="ECO:0000313" key="1">
    <source>
        <dbReference type="EMBL" id="ALF54096.1"/>
    </source>
</evidence>
<protein>
    <submittedName>
        <fullName evidence="1">Uncharacterized protein</fullName>
    </submittedName>
</protein>
<dbReference type="PATRIC" id="fig|224013.5.peg.3970"/>
<reference evidence="2" key="1">
    <citation type="submission" date="2015-07" db="EMBL/GenBank/DDBJ databases">
        <title>Genome Of Nitrogen-Fixing Cyanobacterium Nostoc piscinale CENA21 From Solimoes/Amazon River Floodplain Sediments And Comparative Genomics To Uncover Biosynthetic Natural Products Potential.</title>
        <authorList>
            <person name="Leao T.F."/>
            <person name="Leao P.N."/>
            <person name="Guimaraes P.I."/>
            <person name="de Melo A.G.C."/>
            <person name="Ramos R.T.J."/>
            <person name="Silva A."/>
            <person name="Fiore M.F."/>
            <person name="Schneider M.P.C."/>
        </authorList>
    </citation>
    <scope>NUCLEOTIDE SEQUENCE [LARGE SCALE GENOMIC DNA]</scope>
    <source>
        <strain evidence="2">CENA21</strain>
    </source>
</reference>
<proteinExistence type="predicted"/>
<name>A0A0M4SY61_9NOSO</name>
<organism evidence="1 2">
    <name type="scientific">Nostoc piscinale CENA21</name>
    <dbReference type="NCBI Taxonomy" id="224013"/>
    <lineage>
        <taxon>Bacteria</taxon>
        <taxon>Bacillati</taxon>
        <taxon>Cyanobacteriota</taxon>
        <taxon>Cyanophyceae</taxon>
        <taxon>Nostocales</taxon>
        <taxon>Nostocaceae</taxon>
        <taxon>Nostoc</taxon>
    </lineage>
</organism>
<evidence type="ECO:0000313" key="2">
    <source>
        <dbReference type="Proteomes" id="UP000062645"/>
    </source>
</evidence>
<dbReference type="RefSeq" id="WP_062294498.1">
    <property type="nucleotide sequence ID" value="NZ_CP012036.1"/>
</dbReference>
<keyword evidence="2" id="KW-1185">Reference proteome</keyword>
<gene>
    <name evidence="1" type="ORF">ACX27_16600</name>
</gene>
<sequence length="259" mass="30032">MQAIEAPNLTVIAYENAVPVSQLPSIWQDIANGIADVGIPEPQSYVEMAQLFQYKLEQGDVDLFNESPELEYLKSSFSQLFGKLAWETLEFYGYDFIKTNYPDFATLLQDLESKGEEFANELKVARIGIELFQAFGYELPASFYHVHLAPIYRDHVFEERALRFDKRDIKHKRSWDAILHAGKVFAMQMKVQSIASKYGFTYQHGCGCNSHLSSIDTSSGVFEYEFNPEKRQRWLRSFVWTAWYEYAFFPIVPNTSYLV</sequence>
<reference evidence="1 2" key="2">
    <citation type="journal article" date="2016" name="Genome Announc.">
        <title>Draft Genome Sequence of the N2-Fixing Cyanobacterium Nostoc piscinale CENA21, Isolated from the Brazilian Amazon Floodplain.</title>
        <authorList>
            <person name="Leao T."/>
            <person name="Guimaraes P.I."/>
            <person name="de Melo A.G."/>
            <person name="Ramos R.T."/>
            <person name="Leao P.N."/>
            <person name="Silva A."/>
            <person name="Fiore M.F."/>
            <person name="Schneider M.P."/>
        </authorList>
    </citation>
    <scope>NUCLEOTIDE SEQUENCE [LARGE SCALE GENOMIC DNA]</scope>
    <source>
        <strain evidence="1 2">CENA21</strain>
    </source>
</reference>
<accession>A0A0M4SY61</accession>
<dbReference type="AlphaFoldDB" id="A0A0M4SY61"/>
<dbReference type="EMBL" id="CP012036">
    <property type="protein sequence ID" value="ALF54096.1"/>
    <property type="molecule type" value="Genomic_DNA"/>
</dbReference>